<accession>A0A0S2ZK91</accession>
<dbReference type="InterPro" id="IPR017144">
    <property type="entry name" value="Xaa-Arg_dipeptidase"/>
</dbReference>
<dbReference type="NCBIfam" id="TIGR01891">
    <property type="entry name" value="amidohydrolases"/>
    <property type="match status" value="1"/>
</dbReference>
<dbReference type="InterPro" id="IPR011650">
    <property type="entry name" value="Peptidase_M20_dimer"/>
</dbReference>
<dbReference type="Proteomes" id="UP000063275">
    <property type="component" value="Chromosome"/>
</dbReference>
<dbReference type="EMBL" id="CP013331">
    <property type="protein sequence ID" value="ALQ39252.1"/>
    <property type="molecule type" value="Genomic_DNA"/>
</dbReference>
<dbReference type="KEGG" id="fhw:RN87_01390"/>
<evidence type="ECO:0000256" key="1">
    <source>
        <dbReference type="PIRNR" id="PIRNR037226"/>
    </source>
</evidence>
<dbReference type="InterPro" id="IPR036264">
    <property type="entry name" value="Bact_exopeptidase_dim_dom"/>
</dbReference>
<dbReference type="GO" id="GO:0046657">
    <property type="term" value="P:folic acid catabolic process"/>
    <property type="evidence" value="ECO:0007669"/>
    <property type="project" value="TreeGrafter"/>
</dbReference>
<feature type="domain" description="Peptidase M20 dimerisation" evidence="2">
    <location>
        <begin position="167"/>
        <end position="257"/>
    </location>
</feature>
<dbReference type="GO" id="GO:0071713">
    <property type="term" value="F:para-aminobenzoyl-glutamate hydrolase activity"/>
    <property type="evidence" value="ECO:0007669"/>
    <property type="project" value="TreeGrafter"/>
</dbReference>
<dbReference type="PANTHER" id="PTHR30575:SF0">
    <property type="entry name" value="XAA-ARG DIPEPTIDASE"/>
    <property type="match status" value="1"/>
</dbReference>
<name>A0A0S2ZK91_9FUSO</name>
<protein>
    <recommendedName>
        <fullName evidence="1">Peptidase M20 domain-containing protein 2</fullName>
    </recommendedName>
</protein>
<sequence length="389" mass="43148">MKELLNKYVDSISSEILTMADSIFDDPELGLNEFRAMKKITDFLEKNNFEVEKNIYGFETAFRAKYTSGKGGINIGLLCEYDALEGLGHACAHHMQGPSIIATAVALKEVLKDYDFNIIVYGTPAEETLGAKVAMDKNGAFRDIDVALMMHGSPMTTTDVKSMALSNFDIIFHGVSSHAALAPENGRSALDGLLILFQGIEFLREHVKEDTKMHYTIIDAGGPANVVPKYAKAKVSLRSYDRKYLDDVVRRFKKVVEGAAMMTETTCEIIETKSLDSKIPVLSLNRILMENAEFVNAPRIQAPRERTGSTDFGNVMYKVPGSCIRIAFVPLGTSSHSDTFIECGKNEDAHNAILLASKILANSVYDLLSKPELMKEVQEEFKKNKEAKY</sequence>
<dbReference type="GO" id="GO:0016805">
    <property type="term" value="F:dipeptidase activity"/>
    <property type="evidence" value="ECO:0007669"/>
    <property type="project" value="InterPro"/>
</dbReference>
<gene>
    <name evidence="3" type="ORF">RN87_01390</name>
</gene>
<dbReference type="AlphaFoldDB" id="A0A0S2ZK91"/>
<reference evidence="3 4" key="1">
    <citation type="submission" date="2015-11" db="EMBL/GenBank/DDBJ databases">
        <authorList>
            <person name="Zhang Y."/>
            <person name="Guo Z."/>
        </authorList>
    </citation>
    <scope>NUCLEOTIDE SEQUENCE [LARGE SCALE GENOMIC DNA]</scope>
    <source>
        <strain evidence="3 4">ChDC F174</strain>
    </source>
</reference>
<dbReference type="Gene3D" id="3.40.630.10">
    <property type="entry name" value="Zn peptidases"/>
    <property type="match status" value="1"/>
</dbReference>
<organism evidence="3">
    <name type="scientific">Fusobacterium hwasookii ChDC F174</name>
    <dbReference type="NCBI Taxonomy" id="1307442"/>
    <lineage>
        <taxon>Bacteria</taxon>
        <taxon>Fusobacteriati</taxon>
        <taxon>Fusobacteriota</taxon>
        <taxon>Fusobacteriia</taxon>
        <taxon>Fusobacteriales</taxon>
        <taxon>Fusobacteriaceae</taxon>
        <taxon>Fusobacterium</taxon>
    </lineage>
</organism>
<evidence type="ECO:0000259" key="2">
    <source>
        <dbReference type="Pfam" id="PF07687"/>
    </source>
</evidence>
<dbReference type="SUPFAM" id="SSF55031">
    <property type="entry name" value="Bacterial exopeptidase dimerisation domain"/>
    <property type="match status" value="1"/>
</dbReference>
<dbReference type="Pfam" id="PF01546">
    <property type="entry name" value="Peptidase_M20"/>
    <property type="match status" value="1"/>
</dbReference>
<keyword evidence="3" id="KW-0378">Hydrolase</keyword>
<dbReference type="RefSeq" id="WP_029493573.1">
    <property type="nucleotide sequence ID" value="NZ_ATKF01000093.1"/>
</dbReference>
<evidence type="ECO:0000313" key="3">
    <source>
        <dbReference type="EMBL" id="ALQ39252.1"/>
    </source>
</evidence>
<dbReference type="OrthoDB" id="9781032at2"/>
<dbReference type="Gene3D" id="3.30.70.360">
    <property type="match status" value="1"/>
</dbReference>
<dbReference type="InterPro" id="IPR052030">
    <property type="entry name" value="Peptidase_M20/M20A_hydrolases"/>
</dbReference>
<dbReference type="PIRSF" id="PIRSF037226">
    <property type="entry name" value="Amidohydrolase_ACY1L2_prd"/>
    <property type="match status" value="1"/>
</dbReference>
<dbReference type="GO" id="GO:0005737">
    <property type="term" value="C:cytoplasm"/>
    <property type="evidence" value="ECO:0007669"/>
    <property type="project" value="TreeGrafter"/>
</dbReference>
<evidence type="ECO:0000313" key="4">
    <source>
        <dbReference type="Proteomes" id="UP000063275"/>
    </source>
</evidence>
<dbReference type="SUPFAM" id="SSF53187">
    <property type="entry name" value="Zn-dependent exopeptidases"/>
    <property type="match status" value="1"/>
</dbReference>
<dbReference type="PANTHER" id="PTHR30575">
    <property type="entry name" value="PEPTIDASE M20"/>
    <property type="match status" value="1"/>
</dbReference>
<comment type="similarity">
    <text evidence="1">Belongs to the peptidase M20A family.</text>
</comment>
<dbReference type="InterPro" id="IPR017439">
    <property type="entry name" value="Amidohydrolase"/>
</dbReference>
<dbReference type="InterPro" id="IPR002933">
    <property type="entry name" value="Peptidase_M20"/>
</dbReference>
<dbReference type="CDD" id="cd05672">
    <property type="entry name" value="M20_ACY1L2-like"/>
    <property type="match status" value="1"/>
</dbReference>
<proteinExistence type="inferred from homology"/>
<dbReference type="Pfam" id="PF07687">
    <property type="entry name" value="M20_dimer"/>
    <property type="match status" value="1"/>
</dbReference>